<feature type="compositionally biased region" description="Basic residues" evidence="1">
    <location>
        <begin position="36"/>
        <end position="46"/>
    </location>
</feature>
<evidence type="ECO:0000256" key="1">
    <source>
        <dbReference type="SAM" id="MobiDB-lite"/>
    </source>
</evidence>
<reference evidence="3" key="1">
    <citation type="journal article" date="2019" name="Int. J. Syst. Evol. Microbiol.">
        <title>The Global Catalogue of Microorganisms (GCM) 10K type strain sequencing project: providing services to taxonomists for standard genome sequencing and annotation.</title>
        <authorList>
            <consortium name="The Broad Institute Genomics Platform"/>
            <consortium name="The Broad Institute Genome Sequencing Center for Infectious Disease"/>
            <person name="Wu L."/>
            <person name="Ma J."/>
        </authorList>
    </citation>
    <scope>NUCLEOTIDE SEQUENCE [LARGE SCALE GENOMIC DNA]</scope>
    <source>
        <strain evidence="3">CGMCC 4.7367</strain>
    </source>
</reference>
<comment type="caution">
    <text evidence="2">The sequence shown here is derived from an EMBL/GenBank/DDBJ whole genome shotgun (WGS) entry which is preliminary data.</text>
</comment>
<sequence length="109" mass="12086">MAGRDTEGSAFVINRSHSLRGVPGEAPRTQRVRSGGGRRKRNHAWRRVNPLNLQDHPKRSVVTVGDRSCTPQVVVASRSLAYYPLTPDTADGDIELRGHRLAGIHQARR</sequence>
<organism evidence="2 3">
    <name type="scientific">Lentzea cavernae</name>
    <dbReference type="NCBI Taxonomy" id="2020703"/>
    <lineage>
        <taxon>Bacteria</taxon>
        <taxon>Bacillati</taxon>
        <taxon>Actinomycetota</taxon>
        <taxon>Actinomycetes</taxon>
        <taxon>Pseudonocardiales</taxon>
        <taxon>Pseudonocardiaceae</taxon>
        <taxon>Lentzea</taxon>
    </lineage>
</organism>
<evidence type="ECO:0000313" key="2">
    <source>
        <dbReference type="EMBL" id="GHH55641.1"/>
    </source>
</evidence>
<dbReference type="EMBL" id="BNAR01000015">
    <property type="protein sequence ID" value="GHH55641.1"/>
    <property type="molecule type" value="Genomic_DNA"/>
</dbReference>
<proteinExistence type="predicted"/>
<evidence type="ECO:0000313" key="3">
    <source>
        <dbReference type="Proteomes" id="UP000605568"/>
    </source>
</evidence>
<dbReference type="Proteomes" id="UP000605568">
    <property type="component" value="Unassembled WGS sequence"/>
</dbReference>
<protein>
    <submittedName>
        <fullName evidence="2">Uncharacterized protein</fullName>
    </submittedName>
</protein>
<gene>
    <name evidence="2" type="ORF">GCM10017774_72330</name>
</gene>
<accession>A0ABQ3MRN6</accession>
<keyword evidence="3" id="KW-1185">Reference proteome</keyword>
<feature type="region of interest" description="Disordered" evidence="1">
    <location>
        <begin position="1"/>
        <end position="67"/>
    </location>
</feature>
<name>A0ABQ3MRN6_9PSEU</name>